<proteinExistence type="predicted"/>
<dbReference type="Proteomes" id="UP000324800">
    <property type="component" value="Unassembled WGS sequence"/>
</dbReference>
<dbReference type="AlphaFoldDB" id="A0A5J4TL29"/>
<dbReference type="InterPro" id="IPR011047">
    <property type="entry name" value="Quinoprotein_ADH-like_sf"/>
</dbReference>
<dbReference type="SUPFAM" id="SSF50998">
    <property type="entry name" value="Quinoprotein alcohol dehydrogenase-like"/>
    <property type="match status" value="1"/>
</dbReference>
<reference evidence="1 2" key="1">
    <citation type="submission" date="2019-03" db="EMBL/GenBank/DDBJ databases">
        <title>Single cell metagenomics reveals metabolic interactions within the superorganism composed of flagellate Streblomastix strix and complex community of Bacteroidetes bacteria on its surface.</title>
        <authorList>
            <person name="Treitli S.C."/>
            <person name="Kolisko M."/>
            <person name="Husnik F."/>
            <person name="Keeling P."/>
            <person name="Hampl V."/>
        </authorList>
    </citation>
    <scope>NUCLEOTIDE SEQUENCE [LARGE SCALE GENOMIC DNA]</scope>
    <source>
        <strain evidence="1">ST1C</strain>
    </source>
</reference>
<gene>
    <name evidence="1" type="ORF">EZS28_046020</name>
</gene>
<dbReference type="EMBL" id="SNRW01029838">
    <property type="protein sequence ID" value="KAA6358453.1"/>
    <property type="molecule type" value="Genomic_DNA"/>
</dbReference>
<accession>A0A5J4TL29</accession>
<protein>
    <submittedName>
        <fullName evidence="1">Uncharacterized protein</fullName>
    </submittedName>
</protein>
<evidence type="ECO:0000313" key="2">
    <source>
        <dbReference type="Proteomes" id="UP000324800"/>
    </source>
</evidence>
<sequence length="138" mass="15062">MNMTTIISNPFTATVWAGGESGKIVILSASTYERIGQVDLPDQSQVEQLIFTDRVGTSLGIAAGVWARTRGGNVYLINALTGSVVFEVPHANAKLIQLSNDKSLWVQQKSEISLMLFPFENPIHCIVQTRKGSDVNNK</sequence>
<evidence type="ECO:0000313" key="1">
    <source>
        <dbReference type="EMBL" id="KAA6358453.1"/>
    </source>
</evidence>
<dbReference type="Gene3D" id="2.130.10.10">
    <property type="entry name" value="YVTN repeat-like/Quinoprotein amine dehydrogenase"/>
    <property type="match status" value="1"/>
</dbReference>
<comment type="caution">
    <text evidence="1">The sequence shown here is derived from an EMBL/GenBank/DDBJ whole genome shotgun (WGS) entry which is preliminary data.</text>
</comment>
<organism evidence="1 2">
    <name type="scientific">Streblomastix strix</name>
    <dbReference type="NCBI Taxonomy" id="222440"/>
    <lineage>
        <taxon>Eukaryota</taxon>
        <taxon>Metamonada</taxon>
        <taxon>Preaxostyla</taxon>
        <taxon>Oxymonadida</taxon>
        <taxon>Streblomastigidae</taxon>
        <taxon>Streblomastix</taxon>
    </lineage>
</organism>
<dbReference type="InterPro" id="IPR015943">
    <property type="entry name" value="WD40/YVTN_repeat-like_dom_sf"/>
</dbReference>
<name>A0A5J4TL29_9EUKA</name>